<feature type="compositionally biased region" description="Acidic residues" evidence="6">
    <location>
        <begin position="1077"/>
        <end position="1086"/>
    </location>
</feature>
<evidence type="ECO:0000256" key="4">
    <source>
        <dbReference type="ARBA" id="ARBA00023242"/>
    </source>
</evidence>
<evidence type="ECO:0000256" key="6">
    <source>
        <dbReference type="SAM" id="MobiDB-lite"/>
    </source>
</evidence>
<keyword evidence="4" id="KW-0539">Nucleus</keyword>
<feature type="region of interest" description="Disordered" evidence="6">
    <location>
        <begin position="1074"/>
        <end position="1100"/>
    </location>
</feature>
<dbReference type="Pfam" id="PF00498">
    <property type="entry name" value="FHA"/>
    <property type="match status" value="1"/>
</dbReference>
<dbReference type="InterPro" id="IPR008984">
    <property type="entry name" value="SMAD_FHA_dom_sf"/>
</dbReference>
<dbReference type="AlphaFoldDB" id="A0A9P5MRS8"/>
<dbReference type="SUPFAM" id="SSF49879">
    <property type="entry name" value="SMAD/FHA domain"/>
    <property type="match status" value="1"/>
</dbReference>
<dbReference type="EMBL" id="WHVB01000015">
    <property type="protein sequence ID" value="KAF8476316.1"/>
    <property type="molecule type" value="Genomic_DNA"/>
</dbReference>
<evidence type="ECO:0000256" key="2">
    <source>
        <dbReference type="ARBA" id="ARBA00022763"/>
    </source>
</evidence>
<organism evidence="8 9">
    <name type="scientific">Russula ochroleuca</name>
    <dbReference type="NCBI Taxonomy" id="152965"/>
    <lineage>
        <taxon>Eukaryota</taxon>
        <taxon>Fungi</taxon>
        <taxon>Dikarya</taxon>
        <taxon>Basidiomycota</taxon>
        <taxon>Agaricomycotina</taxon>
        <taxon>Agaricomycetes</taxon>
        <taxon>Russulales</taxon>
        <taxon>Russulaceae</taxon>
        <taxon>Russula</taxon>
    </lineage>
</organism>
<feature type="compositionally biased region" description="Low complexity" evidence="6">
    <location>
        <begin position="639"/>
        <end position="657"/>
    </location>
</feature>
<reference evidence="8" key="1">
    <citation type="submission" date="2019-10" db="EMBL/GenBank/DDBJ databases">
        <authorList>
            <consortium name="DOE Joint Genome Institute"/>
            <person name="Kuo A."/>
            <person name="Miyauchi S."/>
            <person name="Kiss E."/>
            <person name="Drula E."/>
            <person name="Kohler A."/>
            <person name="Sanchez-Garcia M."/>
            <person name="Andreopoulos B."/>
            <person name="Barry K.W."/>
            <person name="Bonito G."/>
            <person name="Buee M."/>
            <person name="Carver A."/>
            <person name="Chen C."/>
            <person name="Cichocki N."/>
            <person name="Clum A."/>
            <person name="Culley D."/>
            <person name="Crous P.W."/>
            <person name="Fauchery L."/>
            <person name="Girlanda M."/>
            <person name="Hayes R."/>
            <person name="Keri Z."/>
            <person name="LaButti K."/>
            <person name="Lipzen A."/>
            <person name="Lombard V."/>
            <person name="Magnuson J."/>
            <person name="Maillard F."/>
            <person name="Morin E."/>
            <person name="Murat C."/>
            <person name="Nolan M."/>
            <person name="Ohm R."/>
            <person name="Pangilinan J."/>
            <person name="Pereira M."/>
            <person name="Perotto S."/>
            <person name="Peter M."/>
            <person name="Riley R."/>
            <person name="Sitrit Y."/>
            <person name="Stielow B."/>
            <person name="Szollosi G."/>
            <person name="Zifcakova L."/>
            <person name="Stursova M."/>
            <person name="Spatafora J.W."/>
            <person name="Tedersoo L."/>
            <person name="Vaario L.-M."/>
            <person name="Yamada A."/>
            <person name="Yan M."/>
            <person name="Wang P."/>
            <person name="Xu J."/>
            <person name="Bruns T."/>
            <person name="Baldrian P."/>
            <person name="Vilgalys R."/>
            <person name="Henrissat B."/>
            <person name="Grigoriev I.V."/>
            <person name="Hibbett D."/>
            <person name="Nagy L.G."/>
            <person name="Martin F.M."/>
        </authorList>
    </citation>
    <scope>NUCLEOTIDE SEQUENCE</scope>
    <source>
        <strain evidence="8">Prilba</strain>
    </source>
</reference>
<dbReference type="Gene3D" id="2.60.200.20">
    <property type="match status" value="1"/>
</dbReference>
<feature type="domain" description="FHA" evidence="7">
    <location>
        <begin position="30"/>
        <end position="54"/>
    </location>
</feature>
<comment type="similarity">
    <text evidence="5">Belongs to the Nibrin family.</text>
</comment>
<dbReference type="InterPro" id="IPR000253">
    <property type="entry name" value="FHA_dom"/>
</dbReference>
<dbReference type="OrthoDB" id="552194at2759"/>
<evidence type="ECO:0000256" key="1">
    <source>
        <dbReference type="ARBA" id="ARBA00004123"/>
    </source>
</evidence>
<comment type="caution">
    <text evidence="8">The sequence shown here is derived from an EMBL/GenBank/DDBJ whole genome shotgun (WGS) entry which is preliminary data.</text>
</comment>
<dbReference type="PROSITE" id="PS50006">
    <property type="entry name" value="FHA_DOMAIN"/>
    <property type="match status" value="1"/>
</dbReference>
<comment type="subcellular location">
    <subcellularLocation>
        <location evidence="1">Nucleus</location>
    </subcellularLocation>
</comment>
<dbReference type="Proteomes" id="UP000759537">
    <property type="component" value="Unassembled WGS sequence"/>
</dbReference>
<keyword evidence="2" id="KW-0227">DNA damage</keyword>
<dbReference type="CDD" id="cd00060">
    <property type="entry name" value="FHA"/>
    <property type="match status" value="1"/>
</dbReference>
<evidence type="ECO:0000259" key="7">
    <source>
        <dbReference type="PROSITE" id="PS50006"/>
    </source>
</evidence>
<dbReference type="GO" id="GO:0030870">
    <property type="term" value="C:Mre11 complex"/>
    <property type="evidence" value="ECO:0007669"/>
    <property type="project" value="InterPro"/>
</dbReference>
<keyword evidence="3" id="KW-0234">DNA repair</keyword>
<feature type="compositionally biased region" description="Basic residues" evidence="6">
    <location>
        <begin position="950"/>
        <end position="972"/>
    </location>
</feature>
<accession>A0A9P5MRS8</accession>
<feature type="compositionally biased region" description="Low complexity" evidence="6">
    <location>
        <begin position="862"/>
        <end position="878"/>
    </location>
</feature>
<feature type="region of interest" description="Disordered" evidence="6">
    <location>
        <begin position="850"/>
        <end position="1040"/>
    </location>
</feature>
<evidence type="ECO:0000313" key="8">
    <source>
        <dbReference type="EMBL" id="KAF8476316.1"/>
    </source>
</evidence>
<gene>
    <name evidence="8" type="ORF">DFH94DRAFT_758427</name>
</gene>
<keyword evidence="9" id="KW-1185">Reference proteome</keyword>
<evidence type="ECO:0000313" key="9">
    <source>
        <dbReference type="Proteomes" id="UP000759537"/>
    </source>
</evidence>
<name>A0A9P5MRS8_9AGAM</name>
<feature type="compositionally biased region" description="Pro residues" evidence="6">
    <location>
        <begin position="628"/>
        <end position="638"/>
    </location>
</feature>
<protein>
    <recommendedName>
        <fullName evidence="7">FHA domain-containing protein</fullName>
    </recommendedName>
</protein>
<dbReference type="PANTHER" id="PTHR12162:SF0">
    <property type="entry name" value="NIBRIN"/>
    <property type="match status" value="1"/>
</dbReference>
<dbReference type="GO" id="GO:0000724">
    <property type="term" value="P:double-strand break repair via homologous recombination"/>
    <property type="evidence" value="ECO:0007669"/>
    <property type="project" value="TreeGrafter"/>
</dbReference>
<evidence type="ECO:0000256" key="3">
    <source>
        <dbReference type="ARBA" id="ARBA00023204"/>
    </source>
</evidence>
<feature type="compositionally biased region" description="Basic residues" evidence="6">
    <location>
        <begin position="851"/>
        <end position="861"/>
    </location>
</feature>
<feature type="compositionally biased region" description="Low complexity" evidence="6">
    <location>
        <begin position="923"/>
        <end position="949"/>
    </location>
</feature>
<proteinExistence type="inferred from homology"/>
<sequence>MWVITGPFDGEVSNEVGFQKSKLLKSGKSYLIGRKSTCDLVVNHKKVSHDHGRFEVGGFSPDDVTNVNYTPTLRILNSKNKTMRIWREGVVNGIIVNPSATESLQHNDKVDIVSGLPLLVQWQTICCFETPGKVRFPIPIDGCASLGIHVVRTLHADVTHHLVPSYALTPAHMTSLLSAAQLVKPEWLSELLALSILDPRESTRALEHTFALPPESKFRPGFAAALPTTFKTFKTWEPNEARLNMLKGYRFVFVGEKGLEIPAGYRDLVKRGGAEYEAFTLSAGVVRLRKALQRAKSLAEEKNGKVSPVADVDAMESTVGAEEWKEIVSVAKSLDLEFIQPENILQAVASVDTFFVDSANSQGSASRETPLPDVVPNTLSDEPSIPPPIHPPRATSPEPSTSERPLPPVTSRSEPPAPEPETAEVPIPRRLPPRRAMDRNRTAPSPGPGDDGAIVGPSPSPAPPPTLSLGDVAPTATQLPTPVSQTRKLPPRRRANQGIDASSALASSSSSNPQASHSHFSQLDKYKALFDASNPDRAPASGEIESGTGASGTLSSVPEEEQQESRVQSGDLRGTKRSRGTESGDDVDVEMADSTADVAGVGTGTGTLEVMHRAKRRALDANSAAPPTGAPAPVPAPQPGSAQTQGQGKGPASAAAGAKLTTKGPLSKLSSSNKLDTDENFLTAVNSTKRGKKHEDDFDREFNQLRITKPRNVNTIGSSTALAAATKGIPEAVVAPWDAIDDFGDVGIRGNFMVVVEMDIQRGSAKPALAARTNDAAHPEWMGRPNFKKFKTKRTAALERRQTIELVPSEENDYGIGSAYWRGAASGSQSHSDIHDITAAHPPEALLYSKSKSKSKPKPKPLSKASRASANSRGGRARVPPEDDDEDEGVAEGLDLEADEMEIDVPVPPHKPISTRSKTGGRANAKAPTAAKPPSKAKASPNTKAAAAKGKGKAPARTKKALVARGTTKRRNPALFLSDDEEDELDEIEDEDEVADQVDQDASEAVVALELGADVSEENARGTGTGTFGHASAAGDDERVVDAPGMSATLRSTAGTQLRREAVRAAAKRRAAALVGADDDDSDDDAAVFKGFGARKRGRR</sequence>
<dbReference type="GO" id="GO:0007095">
    <property type="term" value="P:mitotic G2 DNA damage checkpoint signaling"/>
    <property type="evidence" value="ECO:0007669"/>
    <property type="project" value="InterPro"/>
</dbReference>
<dbReference type="InterPro" id="IPR040227">
    <property type="entry name" value="Nibrin-rel"/>
</dbReference>
<reference evidence="8" key="2">
    <citation type="journal article" date="2020" name="Nat. Commun.">
        <title>Large-scale genome sequencing of mycorrhizal fungi provides insights into the early evolution of symbiotic traits.</title>
        <authorList>
            <person name="Miyauchi S."/>
            <person name="Kiss E."/>
            <person name="Kuo A."/>
            <person name="Drula E."/>
            <person name="Kohler A."/>
            <person name="Sanchez-Garcia M."/>
            <person name="Morin E."/>
            <person name="Andreopoulos B."/>
            <person name="Barry K.W."/>
            <person name="Bonito G."/>
            <person name="Buee M."/>
            <person name="Carver A."/>
            <person name="Chen C."/>
            <person name="Cichocki N."/>
            <person name="Clum A."/>
            <person name="Culley D."/>
            <person name="Crous P.W."/>
            <person name="Fauchery L."/>
            <person name="Girlanda M."/>
            <person name="Hayes R.D."/>
            <person name="Keri Z."/>
            <person name="LaButti K."/>
            <person name="Lipzen A."/>
            <person name="Lombard V."/>
            <person name="Magnuson J."/>
            <person name="Maillard F."/>
            <person name="Murat C."/>
            <person name="Nolan M."/>
            <person name="Ohm R.A."/>
            <person name="Pangilinan J."/>
            <person name="Pereira M.F."/>
            <person name="Perotto S."/>
            <person name="Peter M."/>
            <person name="Pfister S."/>
            <person name="Riley R."/>
            <person name="Sitrit Y."/>
            <person name="Stielow J.B."/>
            <person name="Szollosi G."/>
            <person name="Zifcakova L."/>
            <person name="Stursova M."/>
            <person name="Spatafora J.W."/>
            <person name="Tedersoo L."/>
            <person name="Vaario L.M."/>
            <person name="Yamada A."/>
            <person name="Yan M."/>
            <person name="Wang P."/>
            <person name="Xu J."/>
            <person name="Bruns T."/>
            <person name="Baldrian P."/>
            <person name="Vilgalys R."/>
            <person name="Dunand C."/>
            <person name="Henrissat B."/>
            <person name="Grigoriev I.V."/>
            <person name="Hibbett D."/>
            <person name="Nagy L.G."/>
            <person name="Martin F.M."/>
        </authorList>
    </citation>
    <scope>NUCLEOTIDE SEQUENCE</scope>
    <source>
        <strain evidence="8">Prilba</strain>
    </source>
</reference>
<dbReference type="PANTHER" id="PTHR12162">
    <property type="entry name" value="NIBRIN-RELATED"/>
    <property type="match status" value="1"/>
</dbReference>
<feature type="region of interest" description="Disordered" evidence="6">
    <location>
        <begin position="360"/>
        <end position="657"/>
    </location>
</feature>
<feature type="compositionally biased region" description="Polar residues" evidence="6">
    <location>
        <begin position="475"/>
        <end position="487"/>
    </location>
</feature>
<dbReference type="GO" id="GO:0003684">
    <property type="term" value="F:damaged DNA binding"/>
    <property type="evidence" value="ECO:0007669"/>
    <property type="project" value="TreeGrafter"/>
</dbReference>
<feature type="compositionally biased region" description="Acidic residues" evidence="6">
    <location>
        <begin position="978"/>
        <end position="1002"/>
    </location>
</feature>
<evidence type="ECO:0000256" key="5">
    <source>
        <dbReference type="ARBA" id="ARBA00044757"/>
    </source>
</evidence>
<feature type="compositionally biased region" description="Low complexity" evidence="6">
    <location>
        <begin position="501"/>
        <end position="521"/>
    </location>
</feature>
<feature type="compositionally biased region" description="Acidic residues" evidence="6">
    <location>
        <begin position="882"/>
        <end position="903"/>
    </location>
</feature>